<name>A0AB37UJK6_9CYAN</name>
<evidence type="ECO:0000256" key="1">
    <source>
        <dbReference type="SAM" id="SignalP"/>
    </source>
</evidence>
<keyword evidence="3" id="KW-1185">Reference proteome</keyword>
<dbReference type="EMBL" id="RSCK01000024">
    <property type="protein sequence ID" value="RUT11534.1"/>
    <property type="molecule type" value="Genomic_DNA"/>
</dbReference>
<feature type="signal peptide" evidence="1">
    <location>
        <begin position="1"/>
        <end position="25"/>
    </location>
</feature>
<accession>A0AB37UJK6</accession>
<proteinExistence type="predicted"/>
<reference evidence="2 3" key="1">
    <citation type="journal article" date="2019" name="Genome Biol. Evol.">
        <title>Day and night: Metabolic profiles and evolutionary relationships of six axenic non-marine cyanobacteria.</title>
        <authorList>
            <person name="Will S.E."/>
            <person name="Henke P."/>
            <person name="Boedeker C."/>
            <person name="Huang S."/>
            <person name="Brinkmann H."/>
            <person name="Rohde M."/>
            <person name="Jarek M."/>
            <person name="Friedl T."/>
            <person name="Seufert S."/>
            <person name="Schumacher M."/>
            <person name="Overmann J."/>
            <person name="Neumann-Schaal M."/>
            <person name="Petersen J."/>
        </authorList>
    </citation>
    <scope>NUCLEOTIDE SEQUENCE [LARGE SCALE GENOMIC DNA]</scope>
    <source>
        <strain evidence="2 3">SAG 39.79</strain>
    </source>
</reference>
<comment type="caution">
    <text evidence="2">The sequence shown here is derived from an EMBL/GenBank/DDBJ whole genome shotgun (WGS) entry which is preliminary data.</text>
</comment>
<organism evidence="2 3">
    <name type="scientific">Chroococcidiopsis cubana SAG 39.79</name>
    <dbReference type="NCBI Taxonomy" id="388085"/>
    <lineage>
        <taxon>Bacteria</taxon>
        <taxon>Bacillati</taxon>
        <taxon>Cyanobacteriota</taxon>
        <taxon>Cyanophyceae</taxon>
        <taxon>Chroococcidiopsidales</taxon>
        <taxon>Chroococcidiopsidaceae</taxon>
        <taxon>Chroococcidiopsis</taxon>
    </lineage>
</organism>
<protein>
    <recommendedName>
        <fullName evidence="4">Spore coat protein U domain-containing protein</fullName>
    </recommendedName>
</protein>
<gene>
    <name evidence="2" type="ORF">DSM107010_31860</name>
</gene>
<keyword evidence="1" id="KW-0732">Signal</keyword>
<evidence type="ECO:0000313" key="3">
    <source>
        <dbReference type="Proteomes" id="UP000282574"/>
    </source>
</evidence>
<feature type="chain" id="PRO_5044215613" description="Spore coat protein U domain-containing protein" evidence="1">
    <location>
        <begin position="26"/>
        <end position="182"/>
    </location>
</feature>
<dbReference type="AlphaFoldDB" id="A0AB37UJK6"/>
<sequence>MNWRLALASSLAVLSTASFIPVANAAPTTQDVPFNGTVAGSCVFSGTVGGTLGQVMPKYGWVESSGGIPGLTPGLPAGQTMINCNSPAQLSTSVPVAVSVPASFNPQKLQSIVYDGANYTTAYSGGSTFDSGAWNKSTTPITIPSGVDVPLQVGMVAGTRSFTSDVPSGTYQYMVTLTATPN</sequence>
<evidence type="ECO:0000313" key="2">
    <source>
        <dbReference type="EMBL" id="RUT11534.1"/>
    </source>
</evidence>
<dbReference type="RefSeq" id="WP_015156974.1">
    <property type="nucleotide sequence ID" value="NZ_JAVKZF010000006.1"/>
</dbReference>
<evidence type="ECO:0008006" key="4">
    <source>
        <dbReference type="Google" id="ProtNLM"/>
    </source>
</evidence>
<dbReference type="Proteomes" id="UP000282574">
    <property type="component" value="Unassembled WGS sequence"/>
</dbReference>